<reference evidence="1 2" key="1">
    <citation type="submission" date="2020-10" db="EMBL/GenBank/DDBJ databases">
        <title>Phylogeny of dyella-like bacteria.</title>
        <authorList>
            <person name="Fu J."/>
        </authorList>
    </citation>
    <scope>NUCLEOTIDE SEQUENCE [LARGE SCALE GENOMIC DNA]</scope>
    <source>
        <strain evidence="1 2">DHG40</strain>
    </source>
</reference>
<protein>
    <recommendedName>
        <fullName evidence="3">DNA-binding protein</fullName>
    </recommendedName>
</protein>
<evidence type="ECO:0000313" key="1">
    <source>
        <dbReference type="EMBL" id="MFK2855373.1"/>
    </source>
</evidence>
<dbReference type="Proteomes" id="UP001620409">
    <property type="component" value="Unassembled WGS sequence"/>
</dbReference>
<dbReference type="EMBL" id="JADIKI010000023">
    <property type="protein sequence ID" value="MFK2855373.1"/>
    <property type="molecule type" value="Genomic_DNA"/>
</dbReference>
<comment type="caution">
    <text evidence="1">The sequence shown here is derived from an EMBL/GenBank/DDBJ whole genome shotgun (WGS) entry which is preliminary data.</text>
</comment>
<proteinExistence type="predicted"/>
<sequence>MTNAYPLLEIATFRVAPYPQCMGKKSLAELTVDPFLRTLEGRDDAQLLTVEQTAGFLARSITTLAEWRASGKRPPGWIDDAGIRYPLGEVRRYAREQLERLALTPTPPAPSPPPAPTTAAEEIAKAVDQQAVDDYGLDDPILTGRRRKGVRHNSFAEFVALGAADDEWVFLMVPVAQGGHRPVDLISTLDISADQVAEAACAQMSLTEYLRLLKEHLNRYQNEMTTTSFR</sequence>
<evidence type="ECO:0008006" key="3">
    <source>
        <dbReference type="Google" id="ProtNLM"/>
    </source>
</evidence>
<accession>A0ABW8IKQ4</accession>
<gene>
    <name evidence="1" type="ORF">ISP18_12295</name>
</gene>
<keyword evidence="2" id="KW-1185">Reference proteome</keyword>
<dbReference type="RefSeq" id="WP_380012104.1">
    <property type="nucleotide sequence ID" value="NZ_JADIKI010000023.1"/>
</dbReference>
<organism evidence="1 2">
    <name type="scientific">Dyella humi</name>
    <dbReference type="NCBI Taxonomy" id="1770547"/>
    <lineage>
        <taxon>Bacteria</taxon>
        <taxon>Pseudomonadati</taxon>
        <taxon>Pseudomonadota</taxon>
        <taxon>Gammaproteobacteria</taxon>
        <taxon>Lysobacterales</taxon>
        <taxon>Rhodanobacteraceae</taxon>
        <taxon>Dyella</taxon>
    </lineage>
</organism>
<name>A0ABW8IKQ4_9GAMM</name>
<evidence type="ECO:0000313" key="2">
    <source>
        <dbReference type="Proteomes" id="UP001620409"/>
    </source>
</evidence>